<sequence length="117" mass="12839">MSEGFDPNKSRVSEDRLAEFIVQEVDPDLSSVPGVGDKAKEMLLADGVETTYQLIGKFLQLKGASTSVREHADAMWYYLKGVGINSYRAGIVLAIAEKVNTMMSGLYDPEEFETAEA</sequence>
<protein>
    <submittedName>
        <fullName evidence="1">Uncharacterized protein</fullName>
    </submittedName>
</protein>
<dbReference type="SUPFAM" id="SSF47798">
    <property type="entry name" value="Barrier-to-autointegration factor, BAF"/>
    <property type="match status" value="1"/>
</dbReference>
<dbReference type="AlphaFoldDB" id="A0A7S1U230"/>
<proteinExistence type="predicted"/>
<dbReference type="GO" id="GO:0003677">
    <property type="term" value="F:DNA binding"/>
    <property type="evidence" value="ECO:0007669"/>
    <property type="project" value="InterPro"/>
</dbReference>
<accession>A0A7S1U230</accession>
<reference evidence="1" key="1">
    <citation type="submission" date="2021-01" db="EMBL/GenBank/DDBJ databases">
        <authorList>
            <person name="Corre E."/>
            <person name="Pelletier E."/>
            <person name="Niang G."/>
            <person name="Scheremetjew M."/>
            <person name="Finn R."/>
            <person name="Kale V."/>
            <person name="Holt S."/>
            <person name="Cochrane G."/>
            <person name="Meng A."/>
            <person name="Brown T."/>
            <person name="Cohen L."/>
        </authorList>
    </citation>
    <scope>NUCLEOTIDE SEQUENCE</scope>
    <source>
        <strain evidence="1">CCMP2877</strain>
    </source>
</reference>
<dbReference type="InterPro" id="IPR036617">
    <property type="entry name" value="BAF_sf"/>
</dbReference>
<evidence type="ECO:0000313" key="1">
    <source>
        <dbReference type="EMBL" id="CAD9254560.1"/>
    </source>
</evidence>
<organism evidence="1">
    <name type="scientific">Phaeomonas parva</name>
    <dbReference type="NCBI Taxonomy" id="124430"/>
    <lineage>
        <taxon>Eukaryota</taxon>
        <taxon>Sar</taxon>
        <taxon>Stramenopiles</taxon>
        <taxon>Ochrophyta</taxon>
        <taxon>Pinguiophyceae</taxon>
        <taxon>Pinguiochrysidales</taxon>
        <taxon>Pinguiochrysidaceae</taxon>
        <taxon>Phaeomonas</taxon>
    </lineage>
</organism>
<gene>
    <name evidence="1" type="ORF">PPAR1163_LOCUS12927</name>
</gene>
<dbReference type="EMBL" id="HBGJ01019955">
    <property type="protein sequence ID" value="CAD9254560.1"/>
    <property type="molecule type" value="Transcribed_RNA"/>
</dbReference>
<name>A0A7S1U230_9STRA</name>